<evidence type="ECO:0000313" key="2">
    <source>
        <dbReference type="EMBL" id="HGG98986.1"/>
    </source>
</evidence>
<dbReference type="SUPFAM" id="SSF53098">
    <property type="entry name" value="Ribonuclease H-like"/>
    <property type="match status" value="1"/>
</dbReference>
<dbReference type="PANTHER" id="PTHR46387">
    <property type="entry name" value="POLYNUCLEOTIDYL TRANSFERASE, RIBONUCLEASE H-LIKE SUPERFAMILY PROTEIN"/>
    <property type="match status" value="1"/>
</dbReference>
<accession>A0A7C4EKW5</accession>
<name>A0A7C4EKW5_9BACT</name>
<dbReference type="GO" id="GO:0004523">
    <property type="term" value="F:RNA-DNA hybrid ribonuclease activity"/>
    <property type="evidence" value="ECO:0007669"/>
    <property type="project" value="InterPro"/>
</dbReference>
<feature type="domain" description="RNase H type-1" evidence="1">
    <location>
        <begin position="1"/>
        <end position="128"/>
    </location>
</feature>
<sequence>MKAKLYCDGACRGNPGDAGIGCLILLNNKKIEISQYIGKTTNNVAEYTALIKGLEEVLKHGASEIDIFSDSELLVRHIKGVYKVRNDKLIPLFNKVKLLLSKFKKYRIFHIYREENFIADNLAKKASWKPKQ</sequence>
<dbReference type="Pfam" id="PF13456">
    <property type="entry name" value="RVT_3"/>
    <property type="match status" value="1"/>
</dbReference>
<dbReference type="CDD" id="cd09279">
    <property type="entry name" value="RNase_HI_like"/>
    <property type="match status" value="1"/>
</dbReference>
<dbReference type="EMBL" id="DTHO01000007">
    <property type="protein sequence ID" value="HGG98986.1"/>
    <property type="molecule type" value="Genomic_DNA"/>
</dbReference>
<reference evidence="2" key="1">
    <citation type="journal article" date="2020" name="mSystems">
        <title>Genome- and Community-Level Interaction Insights into Carbon Utilization and Element Cycling Functions of Hydrothermarchaeota in Hydrothermal Sediment.</title>
        <authorList>
            <person name="Zhou Z."/>
            <person name="Liu Y."/>
            <person name="Xu W."/>
            <person name="Pan J."/>
            <person name="Luo Z.H."/>
            <person name="Li M."/>
        </authorList>
    </citation>
    <scope>NUCLEOTIDE SEQUENCE [LARGE SCALE GENOMIC DNA]</scope>
    <source>
        <strain evidence="2">SpSt-788</strain>
    </source>
</reference>
<gene>
    <name evidence="2" type="ORF">ENV75_00800</name>
</gene>
<evidence type="ECO:0000259" key="1">
    <source>
        <dbReference type="PROSITE" id="PS50879"/>
    </source>
</evidence>
<dbReference type="InterPro" id="IPR012337">
    <property type="entry name" value="RNaseH-like_sf"/>
</dbReference>
<dbReference type="InterPro" id="IPR002156">
    <property type="entry name" value="RNaseH_domain"/>
</dbReference>
<proteinExistence type="predicted"/>
<dbReference type="PROSITE" id="PS50879">
    <property type="entry name" value="RNASE_H_1"/>
    <property type="match status" value="1"/>
</dbReference>
<dbReference type="PANTHER" id="PTHR46387:SF2">
    <property type="entry name" value="RIBONUCLEASE HI"/>
    <property type="match status" value="1"/>
</dbReference>
<organism evidence="2">
    <name type="scientific">Thermodesulfovibrio aggregans</name>
    <dbReference type="NCBI Taxonomy" id="86166"/>
    <lineage>
        <taxon>Bacteria</taxon>
        <taxon>Pseudomonadati</taxon>
        <taxon>Nitrospirota</taxon>
        <taxon>Thermodesulfovibrionia</taxon>
        <taxon>Thermodesulfovibrionales</taxon>
        <taxon>Thermodesulfovibrionaceae</taxon>
        <taxon>Thermodesulfovibrio</taxon>
    </lineage>
</organism>
<comment type="caution">
    <text evidence="2">The sequence shown here is derived from an EMBL/GenBank/DDBJ whole genome shotgun (WGS) entry which is preliminary data.</text>
</comment>
<dbReference type="GO" id="GO:0003676">
    <property type="term" value="F:nucleic acid binding"/>
    <property type="evidence" value="ECO:0007669"/>
    <property type="project" value="InterPro"/>
</dbReference>
<dbReference type="AlphaFoldDB" id="A0A7C4EKW5"/>
<protein>
    <submittedName>
        <fullName evidence="2">Ribonuclease HI family protein</fullName>
    </submittedName>
</protein>
<dbReference type="InterPro" id="IPR036397">
    <property type="entry name" value="RNaseH_sf"/>
</dbReference>
<dbReference type="Gene3D" id="3.30.420.10">
    <property type="entry name" value="Ribonuclease H-like superfamily/Ribonuclease H"/>
    <property type="match status" value="1"/>
</dbReference>